<evidence type="ECO:0000256" key="2">
    <source>
        <dbReference type="SAM" id="SignalP"/>
    </source>
</evidence>
<feature type="chain" id="PRO_5002263290" evidence="2">
    <location>
        <begin position="30"/>
        <end position="382"/>
    </location>
</feature>
<dbReference type="OrthoDB" id="19928at2759"/>
<reference evidence="4" key="1">
    <citation type="submission" date="2014-04" db="EMBL/GenBank/DDBJ databases">
        <title>Evolutionary Origins and Diversification of the Mycorrhizal Mutualists.</title>
        <authorList>
            <consortium name="DOE Joint Genome Institute"/>
            <consortium name="Mycorrhizal Genomics Consortium"/>
            <person name="Kohler A."/>
            <person name="Kuo A."/>
            <person name="Nagy L.G."/>
            <person name="Floudas D."/>
            <person name="Copeland A."/>
            <person name="Barry K.W."/>
            <person name="Cichocki N."/>
            <person name="Veneault-Fourrey C."/>
            <person name="LaButti K."/>
            <person name="Lindquist E.A."/>
            <person name="Lipzen A."/>
            <person name="Lundell T."/>
            <person name="Morin E."/>
            <person name="Murat C."/>
            <person name="Riley R."/>
            <person name="Ohm R."/>
            <person name="Sun H."/>
            <person name="Tunlid A."/>
            <person name="Henrissat B."/>
            <person name="Grigoriev I.V."/>
            <person name="Hibbett D.S."/>
            <person name="Martin F."/>
        </authorList>
    </citation>
    <scope>NUCLEOTIDE SEQUENCE [LARGE SCALE GENOMIC DNA]</scope>
    <source>
        <strain evidence="4">FD-334 SS-4</strain>
    </source>
</reference>
<evidence type="ECO:0000313" key="3">
    <source>
        <dbReference type="EMBL" id="KJA19347.1"/>
    </source>
</evidence>
<sequence>MSCTECIEHAARFLTRPLILAFAPVRVAALQVVLRSTLHAACSSAPLVLPFAPNRLPPRPVYAAAVGGGVAWADWMALLAPREFVLVITPRAVRAEYAGLHPHTVLVWADRSPVPAPAPITKLAPAARPDPVEDQVPISRLGRRLQATVASAQARAQTRTLAQRLLDATHVADADELFARLARSHAGILSPSPTRANFAPARPAFGGCASPLSARGAPRTPSPATSSRPSSRSSMFSAGVESVSSASSVDECNTVEVKPAAAPAAREFVAPRRPLAPFLEARPAEARPAHVQAPAPTFVEEPDSALVVVDSSKKEVTKYLYQGGVSTVLTGGVMLGAAPASKTPPAHASTPRYRTPVAARAPRHTQNAAINVGSWRHVAACA</sequence>
<name>A0A0D2KXU4_HYPSF</name>
<evidence type="ECO:0000256" key="1">
    <source>
        <dbReference type="SAM" id="MobiDB-lite"/>
    </source>
</evidence>
<dbReference type="STRING" id="945553.A0A0D2KXU4"/>
<keyword evidence="2" id="KW-0732">Signal</keyword>
<feature type="compositionally biased region" description="Low complexity" evidence="1">
    <location>
        <begin position="217"/>
        <end position="238"/>
    </location>
</feature>
<dbReference type="AlphaFoldDB" id="A0A0D2KXU4"/>
<dbReference type="Proteomes" id="UP000054270">
    <property type="component" value="Unassembled WGS sequence"/>
</dbReference>
<gene>
    <name evidence="3" type="ORF">HYPSUDRAFT_217709</name>
</gene>
<organism evidence="3 4">
    <name type="scientific">Hypholoma sublateritium (strain FD-334 SS-4)</name>
    <dbReference type="NCBI Taxonomy" id="945553"/>
    <lineage>
        <taxon>Eukaryota</taxon>
        <taxon>Fungi</taxon>
        <taxon>Dikarya</taxon>
        <taxon>Basidiomycota</taxon>
        <taxon>Agaricomycotina</taxon>
        <taxon>Agaricomycetes</taxon>
        <taxon>Agaricomycetidae</taxon>
        <taxon>Agaricales</taxon>
        <taxon>Agaricineae</taxon>
        <taxon>Strophariaceae</taxon>
        <taxon>Hypholoma</taxon>
    </lineage>
</organism>
<accession>A0A0D2KXU4</accession>
<feature type="signal peptide" evidence="2">
    <location>
        <begin position="1"/>
        <end position="29"/>
    </location>
</feature>
<keyword evidence="4" id="KW-1185">Reference proteome</keyword>
<proteinExistence type="predicted"/>
<dbReference type="EMBL" id="KN817579">
    <property type="protein sequence ID" value="KJA19347.1"/>
    <property type="molecule type" value="Genomic_DNA"/>
</dbReference>
<feature type="region of interest" description="Disordered" evidence="1">
    <location>
        <begin position="209"/>
        <end position="238"/>
    </location>
</feature>
<protein>
    <submittedName>
        <fullName evidence="3">Uncharacterized protein</fullName>
    </submittedName>
</protein>
<evidence type="ECO:0000313" key="4">
    <source>
        <dbReference type="Proteomes" id="UP000054270"/>
    </source>
</evidence>